<gene>
    <name evidence="2" type="ORF">Aspvir_009136</name>
</gene>
<reference evidence="2 3" key="1">
    <citation type="submission" date="2021-02" db="EMBL/GenBank/DDBJ databases">
        <title>Pan-genome distribution and transcriptional activeness of fungal secondary metabolism genes in Aspergillus section Fumigati.</title>
        <authorList>
            <person name="Takahashi H."/>
            <person name="Umemura M."/>
            <person name="Ninomiya A."/>
            <person name="Kusuya Y."/>
            <person name="Urayama S."/>
            <person name="Shimizu M."/>
            <person name="Watanabe A."/>
            <person name="Kamei K."/>
            <person name="Yaguchi T."/>
            <person name="Hagiwara D."/>
        </authorList>
    </citation>
    <scope>NUCLEOTIDE SEQUENCE [LARGE SCALE GENOMIC DNA]</scope>
    <source>
        <strain evidence="2 3">IFM 47045</strain>
    </source>
</reference>
<dbReference type="PANTHER" id="PTHR43558">
    <property type="entry name" value="REDUCTASE, PUTATIVE (AFU_ORTHOLOGUE AFUA_3G10540)-RELATED"/>
    <property type="match status" value="1"/>
</dbReference>
<feature type="region of interest" description="Disordered" evidence="1">
    <location>
        <begin position="1"/>
        <end position="69"/>
    </location>
</feature>
<protein>
    <submittedName>
        <fullName evidence="2">Uncharacterized protein</fullName>
    </submittedName>
</protein>
<evidence type="ECO:0000313" key="2">
    <source>
        <dbReference type="EMBL" id="GIK05037.1"/>
    </source>
</evidence>
<dbReference type="RefSeq" id="XP_043128223.1">
    <property type="nucleotide sequence ID" value="XM_043272288.1"/>
</dbReference>
<feature type="compositionally biased region" description="Polar residues" evidence="1">
    <location>
        <begin position="18"/>
        <end position="28"/>
    </location>
</feature>
<proteinExistence type="predicted"/>
<dbReference type="GeneID" id="66937118"/>
<dbReference type="AlphaFoldDB" id="A0A9P3F4A8"/>
<comment type="caution">
    <text evidence="2">The sequence shown here is derived from an EMBL/GenBank/DDBJ whole genome shotgun (WGS) entry which is preliminary data.</text>
</comment>
<accession>A0A9P3F4A8</accession>
<evidence type="ECO:0000313" key="3">
    <source>
        <dbReference type="Proteomes" id="UP000710440"/>
    </source>
</evidence>
<name>A0A9P3F4A8_ASPVI</name>
<dbReference type="PANTHER" id="PTHR43558:SF6">
    <property type="entry name" value="REDUCTASE, PUTATIVE (AFU_ORTHOLOGUE AFUA_3G10540)-RELATED"/>
    <property type="match status" value="1"/>
</dbReference>
<organism evidence="2 3">
    <name type="scientific">Aspergillus viridinutans</name>
    <dbReference type="NCBI Taxonomy" id="75553"/>
    <lineage>
        <taxon>Eukaryota</taxon>
        <taxon>Fungi</taxon>
        <taxon>Dikarya</taxon>
        <taxon>Ascomycota</taxon>
        <taxon>Pezizomycotina</taxon>
        <taxon>Eurotiomycetes</taxon>
        <taxon>Eurotiomycetidae</taxon>
        <taxon>Eurotiales</taxon>
        <taxon>Aspergillaceae</taxon>
        <taxon>Aspergillus</taxon>
        <taxon>Aspergillus subgen. Fumigati</taxon>
    </lineage>
</organism>
<sequence>MPTLGRLRSLLRRRSSHADPTNPESSRPSPEEQKSNPSQDNTPLGEPPTTPTSPSQFLKRLGDNPSTPTRQLLQPYLAYELWLRKGFARGHPGVSDGLASLIPIYNGCQNLLTIRNLDREREDQAKYLMLVPEEKREENGVLAIVPSIDEYSKNFDAFTHGILAGLDWSNVVAAGSSALLPLLSRRKDVDYEEDPGVQDPRETYFQTIASSSDIDLFLYGLEDEEAAIKRIFELEAQIRRNQRLSSDAALTLRTEHAITFISPRYPYRHVQIILRLYKSISEILTGFDVDCACVAFDGKQVYSNPRGVAAIATRTNTIDLTRRSPSYENRLFKYRWHNFDVYWDGLDRSRIHINWDPYDDEFSPRQLIGLSRLVFFEGIVAEPEQKYHQRRRLRKIQESGDPLLTTPSGYAVLEIPYGERFTAARVRKYVDQHAKESPHFFGTIDEVVIQGMKRTKKNKGQLSGKVTFIKDDPGRQMIGSFHPITDDDWTKIAYEGLPEDS</sequence>
<dbReference type="Proteomes" id="UP000710440">
    <property type="component" value="Unassembled WGS sequence"/>
</dbReference>
<dbReference type="InterPro" id="IPR053354">
    <property type="entry name" value="MGDG_epimerase"/>
</dbReference>
<dbReference type="EMBL" id="BOPL01000007">
    <property type="protein sequence ID" value="GIK05037.1"/>
    <property type="molecule type" value="Genomic_DNA"/>
</dbReference>
<dbReference type="OrthoDB" id="539213at2759"/>
<evidence type="ECO:0000256" key="1">
    <source>
        <dbReference type="SAM" id="MobiDB-lite"/>
    </source>
</evidence>
<keyword evidence="3" id="KW-1185">Reference proteome</keyword>